<feature type="transmembrane region" description="Helical" evidence="8">
    <location>
        <begin position="194"/>
        <end position="214"/>
    </location>
</feature>
<evidence type="ECO:0000256" key="6">
    <source>
        <dbReference type="PIRSR" id="PIRSR604254-1"/>
    </source>
</evidence>
<proteinExistence type="inferred from homology"/>
<evidence type="ECO:0000313" key="10">
    <source>
        <dbReference type="Proteomes" id="UP000751190"/>
    </source>
</evidence>
<dbReference type="PANTHER" id="PTHR20855">
    <property type="entry name" value="ADIPOR/PROGESTIN RECEPTOR-RELATED"/>
    <property type="match status" value="1"/>
</dbReference>
<keyword evidence="5 8" id="KW-0472">Membrane</keyword>
<keyword evidence="4 8" id="KW-1133">Transmembrane helix</keyword>
<gene>
    <name evidence="9" type="ORF">KFE25_013549</name>
</gene>
<feature type="binding site" evidence="6">
    <location>
        <position position="265"/>
    </location>
    <ligand>
        <name>Zn(2+)</name>
        <dbReference type="ChEBI" id="CHEBI:29105"/>
    </ligand>
</feature>
<evidence type="ECO:0000256" key="5">
    <source>
        <dbReference type="ARBA" id="ARBA00023136"/>
    </source>
</evidence>
<comment type="caution">
    <text evidence="9">The sequence shown here is derived from an EMBL/GenBank/DDBJ whole genome shotgun (WGS) entry which is preliminary data.</text>
</comment>
<evidence type="ECO:0000256" key="1">
    <source>
        <dbReference type="ARBA" id="ARBA00004141"/>
    </source>
</evidence>
<evidence type="ECO:0000256" key="8">
    <source>
        <dbReference type="SAM" id="Phobius"/>
    </source>
</evidence>
<dbReference type="OrthoDB" id="529367at2759"/>
<protein>
    <submittedName>
        <fullName evidence="9">Uncharacterized protein</fullName>
    </submittedName>
</protein>
<dbReference type="AlphaFoldDB" id="A0A8J5XT47"/>
<feature type="region of interest" description="Disordered" evidence="7">
    <location>
        <begin position="1"/>
        <end position="33"/>
    </location>
</feature>
<keyword evidence="3 8" id="KW-0812">Transmembrane</keyword>
<dbReference type="Proteomes" id="UP000751190">
    <property type="component" value="Unassembled WGS sequence"/>
</dbReference>
<keyword evidence="6" id="KW-0479">Metal-binding</keyword>
<keyword evidence="6" id="KW-0862">Zinc</keyword>
<accession>A0A8J5XT47</accession>
<feature type="transmembrane region" description="Helical" evidence="8">
    <location>
        <begin position="162"/>
        <end position="182"/>
    </location>
</feature>
<comment type="subcellular location">
    <subcellularLocation>
        <location evidence="1">Membrane</location>
        <topology evidence="1">Multi-pass membrane protein</topology>
    </subcellularLocation>
</comment>
<dbReference type="EMBL" id="JAGTXO010000004">
    <property type="protein sequence ID" value="KAG8468466.1"/>
    <property type="molecule type" value="Genomic_DNA"/>
</dbReference>
<reference evidence="9" key="1">
    <citation type="submission" date="2021-05" db="EMBL/GenBank/DDBJ databases">
        <title>The genome of the haptophyte Pavlova lutheri (Diacronema luteri, Pavlovales) - a model for lipid biosynthesis in eukaryotic algae.</title>
        <authorList>
            <person name="Hulatt C.J."/>
            <person name="Posewitz M.C."/>
        </authorList>
    </citation>
    <scope>NUCLEOTIDE SEQUENCE</scope>
    <source>
        <strain evidence="9">NIVA-4/92</strain>
    </source>
</reference>
<name>A0A8J5XT47_DIALT</name>
<evidence type="ECO:0000256" key="7">
    <source>
        <dbReference type="SAM" id="MobiDB-lite"/>
    </source>
</evidence>
<dbReference type="PANTHER" id="PTHR20855:SF52">
    <property type="entry name" value="ADIPONECTIN RECEPTOR PROTEIN"/>
    <property type="match status" value="1"/>
</dbReference>
<dbReference type="GO" id="GO:0038023">
    <property type="term" value="F:signaling receptor activity"/>
    <property type="evidence" value="ECO:0007669"/>
    <property type="project" value="TreeGrafter"/>
</dbReference>
<comment type="similarity">
    <text evidence="2">Belongs to the ADIPOR family.</text>
</comment>
<feature type="compositionally biased region" description="Basic and acidic residues" evidence="7">
    <location>
        <begin position="13"/>
        <end position="28"/>
    </location>
</feature>
<keyword evidence="10" id="KW-1185">Reference proteome</keyword>
<sequence length="287" mass="31046">MARKRRPNLVGPERFDEPSAKERTEPSRPHGRRAYLPYTVAPSFALEPYILSGYRPTYGRASRAAWSVIEMHNETLSIWSHALAAFAFSVWAATDATISSPLRACVSVHAAVYWTSTVAHTFGAVSERINHVLFAIDKSMISVMFLASGLCAASIEFRHRRALLALVAMVECACCAGVIRAIHAPRSGKVLNAAALGAQMFLTAAPVAHLALSGADPQLAARMCAAARRAIAPALIGGVAYALRFPERLAPGRFDFLLHSHQIMHVGTSIGSYFTYVGLAQWESLAV</sequence>
<evidence type="ECO:0000256" key="2">
    <source>
        <dbReference type="ARBA" id="ARBA00007018"/>
    </source>
</evidence>
<evidence type="ECO:0000256" key="4">
    <source>
        <dbReference type="ARBA" id="ARBA00022989"/>
    </source>
</evidence>
<evidence type="ECO:0000256" key="3">
    <source>
        <dbReference type="ARBA" id="ARBA00022692"/>
    </source>
</evidence>
<dbReference type="Pfam" id="PF03006">
    <property type="entry name" value="HlyIII"/>
    <property type="match status" value="1"/>
</dbReference>
<feature type="binding site" evidence="6">
    <location>
        <position position="261"/>
    </location>
    <ligand>
        <name>Zn(2+)</name>
        <dbReference type="ChEBI" id="CHEBI:29105"/>
    </ligand>
</feature>
<dbReference type="GO" id="GO:0046872">
    <property type="term" value="F:metal ion binding"/>
    <property type="evidence" value="ECO:0007669"/>
    <property type="project" value="UniProtKB-KW"/>
</dbReference>
<dbReference type="GO" id="GO:0016020">
    <property type="term" value="C:membrane"/>
    <property type="evidence" value="ECO:0007669"/>
    <property type="project" value="UniProtKB-SubCell"/>
</dbReference>
<feature type="binding site" evidence="6">
    <location>
        <position position="120"/>
    </location>
    <ligand>
        <name>Zn(2+)</name>
        <dbReference type="ChEBI" id="CHEBI:29105"/>
    </ligand>
</feature>
<organism evidence="9 10">
    <name type="scientific">Diacronema lutheri</name>
    <name type="common">Unicellular marine alga</name>
    <name type="synonym">Monochrysis lutheri</name>
    <dbReference type="NCBI Taxonomy" id="2081491"/>
    <lineage>
        <taxon>Eukaryota</taxon>
        <taxon>Haptista</taxon>
        <taxon>Haptophyta</taxon>
        <taxon>Pavlovophyceae</taxon>
        <taxon>Pavlovales</taxon>
        <taxon>Pavlovaceae</taxon>
        <taxon>Diacronema</taxon>
    </lineage>
</organism>
<dbReference type="InterPro" id="IPR004254">
    <property type="entry name" value="AdipoR/HlyIII-related"/>
</dbReference>
<evidence type="ECO:0000313" key="9">
    <source>
        <dbReference type="EMBL" id="KAG8468466.1"/>
    </source>
</evidence>